<organism evidence="1 2">
    <name type="scientific">Enterocloster aldenensis</name>
    <dbReference type="NCBI Taxonomy" id="358742"/>
    <lineage>
        <taxon>Bacteria</taxon>
        <taxon>Bacillati</taxon>
        <taxon>Bacillota</taxon>
        <taxon>Clostridia</taxon>
        <taxon>Lachnospirales</taxon>
        <taxon>Lachnospiraceae</taxon>
        <taxon>Enterocloster</taxon>
    </lineage>
</organism>
<gene>
    <name evidence="1" type="ORF">L0N08_29540</name>
</gene>
<evidence type="ECO:0000313" key="2">
    <source>
        <dbReference type="Proteomes" id="UP001299608"/>
    </source>
</evidence>
<protein>
    <submittedName>
        <fullName evidence="1">Uncharacterized protein</fullName>
    </submittedName>
</protein>
<dbReference type="Proteomes" id="UP001299608">
    <property type="component" value="Unassembled WGS sequence"/>
</dbReference>
<sequence>MQRLCEGRKRFYMENSGEKHVNAKYWVIQSPIGQIYKCHNLMYFIRERPELFDGTPKQAFDGFA</sequence>
<dbReference type="AlphaFoldDB" id="A0AAW5CC26"/>
<dbReference type="EMBL" id="JAKNGE010000092">
    <property type="protein sequence ID" value="MCG4749543.1"/>
    <property type="molecule type" value="Genomic_DNA"/>
</dbReference>
<feature type="non-terminal residue" evidence="1">
    <location>
        <position position="64"/>
    </location>
</feature>
<proteinExistence type="predicted"/>
<reference evidence="1" key="1">
    <citation type="submission" date="2022-01" db="EMBL/GenBank/DDBJ databases">
        <title>Collection of gut derived symbiotic bacterial strains cultured from healthy donors.</title>
        <authorList>
            <person name="Lin H."/>
            <person name="Kohout C."/>
            <person name="Waligurski E."/>
            <person name="Pamer E.G."/>
        </authorList>
    </citation>
    <scope>NUCLEOTIDE SEQUENCE</scope>
    <source>
        <strain evidence="1">DFI.6.55</strain>
    </source>
</reference>
<dbReference type="RefSeq" id="WP_238053998.1">
    <property type="nucleotide sequence ID" value="NZ_JAKNGE010000092.1"/>
</dbReference>
<accession>A0AAW5CC26</accession>
<name>A0AAW5CC26_9FIRM</name>
<evidence type="ECO:0000313" key="1">
    <source>
        <dbReference type="EMBL" id="MCG4749543.1"/>
    </source>
</evidence>
<comment type="caution">
    <text evidence="1">The sequence shown here is derived from an EMBL/GenBank/DDBJ whole genome shotgun (WGS) entry which is preliminary data.</text>
</comment>